<dbReference type="InterPro" id="IPR032807">
    <property type="entry name" value="GNVR"/>
</dbReference>
<dbReference type="Pfam" id="PF13614">
    <property type="entry name" value="AAA_31"/>
    <property type="match status" value="1"/>
</dbReference>
<evidence type="ECO:0000259" key="20">
    <source>
        <dbReference type="Pfam" id="PF13614"/>
    </source>
</evidence>
<proteinExistence type="inferred from homology"/>
<evidence type="ECO:0000256" key="10">
    <source>
        <dbReference type="ARBA" id="ARBA00022777"/>
    </source>
</evidence>
<evidence type="ECO:0000256" key="11">
    <source>
        <dbReference type="ARBA" id="ARBA00022840"/>
    </source>
</evidence>
<dbReference type="InterPro" id="IPR027417">
    <property type="entry name" value="P-loop_NTPase"/>
</dbReference>
<dbReference type="AlphaFoldDB" id="A0A921NPA8"/>
<dbReference type="InterPro" id="IPR003856">
    <property type="entry name" value="LPS_length_determ_N"/>
</dbReference>
<evidence type="ECO:0000256" key="12">
    <source>
        <dbReference type="ARBA" id="ARBA00022989"/>
    </source>
</evidence>
<dbReference type="InterPro" id="IPR050445">
    <property type="entry name" value="Bact_polysacc_biosynth/exp"/>
</dbReference>
<keyword evidence="23" id="KW-1185">Reference proteome</keyword>
<evidence type="ECO:0000256" key="3">
    <source>
        <dbReference type="ARBA" id="ARBA00008883"/>
    </source>
</evidence>
<keyword evidence="11" id="KW-0067">ATP-binding</keyword>
<sequence length="738" mass="80684">MNSRIFPNETGPFIGGRLPPGGSGGGDPDAVDLRGLLRTFWKRRWSILGVMLALGALTWFAVSQMTPVYTAQAKLILDPRNPDIITQDKVVADLDLTSQIVNGEIAVLRSNLLIEDAIRTIGAEALAPIDPALAPPSLRERLAERLNILLGRPAEDSPLPAADLDDPARTERLVRAVRRNLSVFSDGDSYVIVVRVEAGDPQVAALLANTLAERYITLQLDTRRDAVGQATDWLEERLTDLRAQVEEAEAAVANFSADSLLKDGGTLENASQQLASLNGQLITARSARVEAEARLDQLEKVIAEEGKEQAARIVTTPAIEALRAQALDLRQKDAVWAQSYDPDHPRRTEIAKELVQIESDITRELDKVIETRRSELEIARLREQSLEGSIGTTEDRVMSITRNSLGLRQLEREAAAARQTYESLLTRVTETRTQKQLQQPDAKMIERATVPGAPSAPRPKLMAVLAAAVGGSLMAGLVFFNEMTATTFRSAREIETETGLPVLALIPAERWRDMKRGIKALRAAPYTVYGERIRQLRTALLMRGGRDLVRSVLVLSSAPGEGKTTTTVALAEMAAMAGKSVIVIDCDLRRSTLQKAFGWSMENDFADFIKGDTTLSDAIFVPPDLGFDVLAAKGPRPDAAEELSVTWLQPVIEELKRVYDVVLIDAPALLAVSDAMILAQVVDTRVYLVAWNATPRAAVSEGLARLAEMRLPIDGIILNKFDQGRSSDPNAKGYTYES</sequence>
<dbReference type="PANTHER" id="PTHR32309:SF13">
    <property type="entry name" value="FERRIC ENTEROBACTIN TRANSPORT PROTEIN FEPE"/>
    <property type="match status" value="1"/>
</dbReference>
<dbReference type="GO" id="GO:0005886">
    <property type="term" value="C:plasma membrane"/>
    <property type="evidence" value="ECO:0007669"/>
    <property type="project" value="UniProtKB-SubCell"/>
</dbReference>
<evidence type="ECO:0000259" key="19">
    <source>
        <dbReference type="Pfam" id="PF02706"/>
    </source>
</evidence>
<dbReference type="Proteomes" id="UP000698242">
    <property type="component" value="Unassembled WGS sequence"/>
</dbReference>
<dbReference type="Gene3D" id="3.40.50.300">
    <property type="entry name" value="P-loop containing nucleotide triphosphate hydrolases"/>
    <property type="match status" value="1"/>
</dbReference>
<comment type="similarity">
    <text evidence="2">Belongs to the CpsD/CapB family.</text>
</comment>
<keyword evidence="12 18" id="KW-1133">Transmembrane helix</keyword>
<name>A0A921NPA8_9RHOB</name>
<evidence type="ECO:0000256" key="17">
    <source>
        <dbReference type="SAM" id="MobiDB-lite"/>
    </source>
</evidence>
<evidence type="ECO:0000313" key="23">
    <source>
        <dbReference type="Proteomes" id="UP000698242"/>
    </source>
</evidence>
<dbReference type="InterPro" id="IPR025669">
    <property type="entry name" value="AAA_dom"/>
</dbReference>
<feature type="region of interest" description="Disordered" evidence="17">
    <location>
        <begin position="1"/>
        <end position="25"/>
    </location>
</feature>
<organism evidence="22 23">
    <name type="scientific">Profundibacterium mesophilum KAUST100406-0324</name>
    <dbReference type="NCBI Taxonomy" id="1037889"/>
    <lineage>
        <taxon>Bacteria</taxon>
        <taxon>Pseudomonadati</taxon>
        <taxon>Pseudomonadota</taxon>
        <taxon>Alphaproteobacteria</taxon>
        <taxon>Rhodobacterales</taxon>
        <taxon>Roseobacteraceae</taxon>
        <taxon>Profundibacterium</taxon>
    </lineage>
</organism>
<evidence type="ECO:0000256" key="15">
    <source>
        <dbReference type="ARBA" id="ARBA00051245"/>
    </source>
</evidence>
<dbReference type="GO" id="GO:0004713">
    <property type="term" value="F:protein tyrosine kinase activity"/>
    <property type="evidence" value="ECO:0007669"/>
    <property type="project" value="UniProtKB-KW"/>
</dbReference>
<feature type="domain" description="AAA" evidence="20">
    <location>
        <begin position="560"/>
        <end position="679"/>
    </location>
</feature>
<comment type="subcellular location">
    <subcellularLocation>
        <location evidence="1">Cell inner membrane</location>
        <topology evidence="1">Multi-pass membrane protein</topology>
    </subcellularLocation>
</comment>
<keyword evidence="13 18" id="KW-0472">Membrane</keyword>
<evidence type="ECO:0000256" key="16">
    <source>
        <dbReference type="SAM" id="Coils"/>
    </source>
</evidence>
<reference evidence="22" key="1">
    <citation type="submission" date="2013-03" db="EMBL/GenBank/DDBJ databases">
        <title>Genome Sequence of the Profundibacterium mesophilum strain KAUST100406-0324T from Red Sea, a novel genus in the family Rhodobacteraceae.</title>
        <authorList>
            <person name="Essack M."/>
            <person name="Alam I."/>
            <person name="Lafi F."/>
            <person name="Alawi W."/>
            <person name="Kamanu F."/>
            <person name="Al-Suwailem A."/>
            <person name="Lee O.O."/>
            <person name="Xu Y."/>
            <person name="Bajic V."/>
            <person name="Qian P.-Y."/>
            <person name="Archer J."/>
        </authorList>
    </citation>
    <scope>NUCLEOTIDE SEQUENCE</scope>
    <source>
        <strain evidence="22">KAUST100406-0324</strain>
    </source>
</reference>
<dbReference type="PANTHER" id="PTHR32309">
    <property type="entry name" value="TYROSINE-PROTEIN KINASE"/>
    <property type="match status" value="1"/>
</dbReference>
<feature type="domain" description="Polysaccharide chain length determinant N-terminal" evidence="19">
    <location>
        <begin position="30"/>
        <end position="119"/>
    </location>
</feature>
<dbReference type="EMBL" id="APKE01000022">
    <property type="protein sequence ID" value="KAF0675861.1"/>
    <property type="molecule type" value="Genomic_DNA"/>
</dbReference>
<protein>
    <recommendedName>
        <fullName evidence="4">non-specific protein-tyrosine kinase</fullName>
        <ecNumber evidence="4">2.7.10.2</ecNumber>
    </recommendedName>
</protein>
<evidence type="ECO:0000256" key="7">
    <source>
        <dbReference type="ARBA" id="ARBA00022679"/>
    </source>
</evidence>
<keyword evidence="14 22" id="KW-0829">Tyrosine-protein kinase</keyword>
<comment type="similarity">
    <text evidence="3">Belongs to the etk/wzc family.</text>
</comment>
<gene>
    <name evidence="22" type="ORF">PMES_01947</name>
</gene>
<keyword evidence="7" id="KW-0808">Transferase</keyword>
<evidence type="ECO:0000256" key="13">
    <source>
        <dbReference type="ARBA" id="ARBA00023136"/>
    </source>
</evidence>
<evidence type="ECO:0000256" key="6">
    <source>
        <dbReference type="ARBA" id="ARBA00022519"/>
    </source>
</evidence>
<keyword evidence="6" id="KW-0997">Cell inner membrane</keyword>
<keyword evidence="8 18" id="KW-0812">Transmembrane</keyword>
<dbReference type="CDD" id="cd05387">
    <property type="entry name" value="BY-kinase"/>
    <property type="match status" value="1"/>
</dbReference>
<dbReference type="SUPFAM" id="SSF52540">
    <property type="entry name" value="P-loop containing nucleoside triphosphate hydrolases"/>
    <property type="match status" value="1"/>
</dbReference>
<evidence type="ECO:0000256" key="8">
    <source>
        <dbReference type="ARBA" id="ARBA00022692"/>
    </source>
</evidence>
<keyword evidence="9" id="KW-0547">Nucleotide-binding</keyword>
<evidence type="ECO:0000256" key="2">
    <source>
        <dbReference type="ARBA" id="ARBA00007316"/>
    </source>
</evidence>
<evidence type="ECO:0000259" key="21">
    <source>
        <dbReference type="Pfam" id="PF13807"/>
    </source>
</evidence>
<comment type="catalytic activity">
    <reaction evidence="15">
        <text>L-tyrosyl-[protein] + ATP = O-phospho-L-tyrosyl-[protein] + ADP + H(+)</text>
        <dbReference type="Rhea" id="RHEA:10596"/>
        <dbReference type="Rhea" id="RHEA-COMP:10136"/>
        <dbReference type="Rhea" id="RHEA-COMP:20101"/>
        <dbReference type="ChEBI" id="CHEBI:15378"/>
        <dbReference type="ChEBI" id="CHEBI:30616"/>
        <dbReference type="ChEBI" id="CHEBI:46858"/>
        <dbReference type="ChEBI" id="CHEBI:61978"/>
        <dbReference type="ChEBI" id="CHEBI:456216"/>
        <dbReference type="EC" id="2.7.10.2"/>
    </reaction>
</comment>
<evidence type="ECO:0000256" key="4">
    <source>
        <dbReference type="ARBA" id="ARBA00011903"/>
    </source>
</evidence>
<dbReference type="InterPro" id="IPR005702">
    <property type="entry name" value="Wzc-like_C"/>
</dbReference>
<evidence type="ECO:0000256" key="18">
    <source>
        <dbReference type="SAM" id="Phobius"/>
    </source>
</evidence>
<evidence type="ECO:0000256" key="14">
    <source>
        <dbReference type="ARBA" id="ARBA00023137"/>
    </source>
</evidence>
<keyword evidence="10 22" id="KW-0418">Kinase</keyword>
<dbReference type="Pfam" id="PF02706">
    <property type="entry name" value="Wzz"/>
    <property type="match status" value="1"/>
</dbReference>
<dbReference type="OrthoDB" id="230260at2"/>
<dbReference type="RefSeq" id="WP_159965503.1">
    <property type="nucleotide sequence ID" value="NZ_APKE01000022.1"/>
</dbReference>
<dbReference type="EC" id="2.7.10.2" evidence="4"/>
<feature type="transmembrane region" description="Helical" evidence="18">
    <location>
        <begin position="45"/>
        <end position="62"/>
    </location>
</feature>
<accession>A0A921NPA8</accession>
<evidence type="ECO:0000313" key="22">
    <source>
        <dbReference type="EMBL" id="KAF0675861.1"/>
    </source>
</evidence>
<comment type="caution">
    <text evidence="22">The sequence shown here is derived from an EMBL/GenBank/DDBJ whole genome shotgun (WGS) entry which is preliminary data.</text>
</comment>
<evidence type="ECO:0000256" key="5">
    <source>
        <dbReference type="ARBA" id="ARBA00022475"/>
    </source>
</evidence>
<feature type="domain" description="Tyrosine-protein kinase G-rich" evidence="21">
    <location>
        <begin position="409"/>
        <end position="482"/>
    </location>
</feature>
<feature type="coiled-coil region" evidence="16">
    <location>
        <begin position="231"/>
        <end position="308"/>
    </location>
</feature>
<keyword evidence="5" id="KW-1003">Cell membrane</keyword>
<keyword evidence="16" id="KW-0175">Coiled coil</keyword>
<evidence type="ECO:0000256" key="9">
    <source>
        <dbReference type="ARBA" id="ARBA00022741"/>
    </source>
</evidence>
<dbReference type="Pfam" id="PF13807">
    <property type="entry name" value="GNVR"/>
    <property type="match status" value="1"/>
</dbReference>
<evidence type="ECO:0000256" key="1">
    <source>
        <dbReference type="ARBA" id="ARBA00004429"/>
    </source>
</evidence>